<gene>
    <name evidence="5" type="ORF">SAMN05421594_2785</name>
</gene>
<dbReference type="AlphaFoldDB" id="A0A1I4YZ22"/>
<dbReference type="RefSeq" id="WP_090024966.1">
    <property type="nucleotide sequence ID" value="NZ_FOVD01000003.1"/>
</dbReference>
<organism evidence="5 6">
    <name type="scientific">Chryseobacterium oleae</name>
    <dbReference type="NCBI Taxonomy" id="491207"/>
    <lineage>
        <taxon>Bacteria</taxon>
        <taxon>Pseudomonadati</taxon>
        <taxon>Bacteroidota</taxon>
        <taxon>Flavobacteriia</taxon>
        <taxon>Flavobacteriales</taxon>
        <taxon>Weeksellaceae</taxon>
        <taxon>Chryseobacterium group</taxon>
        <taxon>Chryseobacterium</taxon>
    </lineage>
</organism>
<keyword evidence="3" id="KW-1133">Transmembrane helix</keyword>
<evidence type="ECO:0000256" key="1">
    <source>
        <dbReference type="SAM" id="Coils"/>
    </source>
</evidence>
<keyword evidence="1" id="KW-0175">Coiled coil</keyword>
<dbReference type="Pfam" id="PF12508">
    <property type="entry name" value="Transposon_TraM"/>
    <property type="match status" value="1"/>
</dbReference>
<dbReference type="Proteomes" id="UP000198769">
    <property type="component" value="Unassembled WGS sequence"/>
</dbReference>
<keyword evidence="6" id="KW-1185">Reference proteome</keyword>
<evidence type="ECO:0000313" key="6">
    <source>
        <dbReference type="Proteomes" id="UP000198769"/>
    </source>
</evidence>
<dbReference type="InterPro" id="IPR022187">
    <property type="entry name" value="Conjug_transposon_TraM"/>
</dbReference>
<evidence type="ECO:0000259" key="4">
    <source>
        <dbReference type="Pfam" id="PF12508"/>
    </source>
</evidence>
<keyword evidence="3" id="KW-0812">Transmembrane</keyword>
<evidence type="ECO:0000256" key="3">
    <source>
        <dbReference type="SAM" id="Phobius"/>
    </source>
</evidence>
<evidence type="ECO:0000313" key="5">
    <source>
        <dbReference type="EMBL" id="SFN43265.1"/>
    </source>
</evidence>
<dbReference type="InterPro" id="IPR055407">
    <property type="entry name" value="TraM_C"/>
</dbReference>
<feature type="domain" description="Conjugative transposon TraM C-terminal" evidence="4">
    <location>
        <begin position="286"/>
        <end position="435"/>
    </location>
</feature>
<feature type="region of interest" description="Disordered" evidence="2">
    <location>
        <begin position="1"/>
        <end position="29"/>
    </location>
</feature>
<sequence>MKDSIKSKIRITEGSSGSPGNEEFQDTTKQQREKLKKPIIFFLMTIVCAGCLYLIFKPNKDQVIAKNAGFNAVVPQAADDQLQSDKQKAYEQQLLEQKNEEKKKALTTLSDYWNDSSSSNNLNDKAFNLNSNAPSKNIGAANQSAVNSYQNTQQALSSFYGRDQQEVDNLRREISRLKNEASQKELLPRGVGINDQLELMEKSYQMATKYLPMPAQQEKAGVKETSEEVSGHHKGDITSVKQIRGSIVSSLYHEPSDSLFLERLHQNRFTGIQNEHSINFENRNSIRAVIHETKWMTAESTLSLRLLEPIIIGKVKIPPGTLLKAMGKFQGGRLQLKISVIEYNGFIKPVEINIHDNDGQLGLYIPYSPEQSTITDIVGNMGQNSGTNIMMTQSAGQQVAADLTRGIVQGISGYFQKKVRLPKVTIKAGHQVFLVSKNN</sequence>
<feature type="transmembrane region" description="Helical" evidence="3">
    <location>
        <begin position="39"/>
        <end position="56"/>
    </location>
</feature>
<dbReference type="NCBIfam" id="TIGR03779">
    <property type="entry name" value="Bac_Flav_CT_M"/>
    <property type="match status" value="1"/>
</dbReference>
<keyword evidence="3" id="KW-0472">Membrane</keyword>
<dbReference type="EMBL" id="FOVD01000003">
    <property type="protein sequence ID" value="SFN43265.1"/>
    <property type="molecule type" value="Genomic_DNA"/>
</dbReference>
<evidence type="ECO:0000256" key="2">
    <source>
        <dbReference type="SAM" id="MobiDB-lite"/>
    </source>
</evidence>
<reference evidence="6" key="1">
    <citation type="submission" date="2016-10" db="EMBL/GenBank/DDBJ databases">
        <authorList>
            <person name="Varghese N."/>
            <person name="Submissions S."/>
        </authorList>
    </citation>
    <scope>NUCLEOTIDE SEQUENCE [LARGE SCALE GENOMIC DNA]</scope>
    <source>
        <strain evidence="6">DSM 25575</strain>
    </source>
</reference>
<feature type="coiled-coil region" evidence="1">
    <location>
        <begin position="160"/>
        <end position="187"/>
    </location>
</feature>
<protein>
    <submittedName>
        <fullName evidence="5">Bacteroides conjugative transposon TraM protein</fullName>
    </submittedName>
</protein>
<dbReference type="OrthoDB" id="1311366at2"/>
<name>A0A1I4YZ22_CHROL</name>
<accession>A0A1I4YZ22</accession>
<proteinExistence type="predicted"/>